<sequence>MVKIFFENYADDLQVETELPLDGSLSQAIEIFHNLPDYDGSFIGLINRDGNTVQISKYDRFLFLVEIPVYHEQASYSTLFTYFQVMQLLHDLYKGFDPYKIKGLKFEQYLSEKATK</sequence>
<protein>
    <submittedName>
        <fullName evidence="1">Uncharacterized protein</fullName>
    </submittedName>
</protein>
<keyword evidence="2" id="KW-1185">Reference proteome</keyword>
<name>A0ABY8V6K3_9FLAO</name>
<dbReference type="EMBL" id="CP106831">
    <property type="protein sequence ID" value="WIH97295.1"/>
    <property type="molecule type" value="Genomic_DNA"/>
</dbReference>
<reference evidence="1 2" key="1">
    <citation type="submission" date="2022-09" db="EMBL/GenBank/DDBJ databases">
        <title>Whole genome sequencing analysis of tet(X)-positive Empedobacter falsenii YWS9-3.</title>
        <authorList>
            <person name="Chen C."/>
            <person name="Lv Y.-L."/>
        </authorList>
    </citation>
    <scope>NUCLEOTIDE SEQUENCE [LARGE SCALE GENOMIC DNA]</scope>
    <source>
        <strain evidence="1 2">YWS9-3_T</strain>
    </source>
</reference>
<evidence type="ECO:0000313" key="1">
    <source>
        <dbReference type="EMBL" id="WIH97295.1"/>
    </source>
</evidence>
<dbReference type="RefSeq" id="WP_284583472.1">
    <property type="nucleotide sequence ID" value="NZ_CP106831.1"/>
</dbReference>
<accession>A0ABY8V6K3</accession>
<organism evidence="1 2">
    <name type="scientific">Empedobacter falsenii</name>
    <dbReference type="NCBI Taxonomy" id="343874"/>
    <lineage>
        <taxon>Bacteria</taxon>
        <taxon>Pseudomonadati</taxon>
        <taxon>Bacteroidota</taxon>
        <taxon>Flavobacteriia</taxon>
        <taxon>Flavobacteriales</taxon>
        <taxon>Weeksellaceae</taxon>
        <taxon>Empedobacter</taxon>
    </lineage>
</organism>
<dbReference type="Proteomes" id="UP001223501">
    <property type="component" value="Chromosome"/>
</dbReference>
<evidence type="ECO:0000313" key="2">
    <source>
        <dbReference type="Proteomes" id="UP001223501"/>
    </source>
</evidence>
<gene>
    <name evidence="1" type="ORF">OBA43_13895</name>
</gene>
<proteinExistence type="predicted"/>